<dbReference type="InterPro" id="IPR042044">
    <property type="entry name" value="EXOC6PINT-1/Sec15/Tip20_C_dom2"/>
</dbReference>
<dbReference type="Gene3D" id="1.20.58.1420">
    <property type="entry name" value="Dsl1p vesicle tethering complex, Tip20p subunit, domain B"/>
    <property type="match status" value="1"/>
</dbReference>
<dbReference type="PROSITE" id="PS51386">
    <property type="entry name" value="RINT1_TIP20"/>
    <property type="match status" value="1"/>
</dbReference>
<name>A0A060SWJ5_BLAAD</name>
<accession>A0A060SWJ5</accession>
<dbReference type="GO" id="GO:0070939">
    <property type="term" value="C:Dsl1/NZR complex"/>
    <property type="evidence" value="ECO:0007669"/>
    <property type="project" value="InterPro"/>
</dbReference>
<dbReference type="PANTHER" id="PTHR13520">
    <property type="entry name" value="RAD50-INTERACTING PROTEIN 1 RINT-1"/>
    <property type="match status" value="1"/>
</dbReference>
<organism evidence="2">
    <name type="scientific">Blastobotrys adeninivorans</name>
    <name type="common">Yeast</name>
    <name type="synonym">Arxula adeninivorans</name>
    <dbReference type="NCBI Taxonomy" id="409370"/>
    <lineage>
        <taxon>Eukaryota</taxon>
        <taxon>Fungi</taxon>
        <taxon>Dikarya</taxon>
        <taxon>Ascomycota</taxon>
        <taxon>Saccharomycotina</taxon>
        <taxon>Dipodascomycetes</taxon>
        <taxon>Dipodascales</taxon>
        <taxon>Trichomonascaceae</taxon>
        <taxon>Blastobotrys</taxon>
    </lineage>
</organism>
<dbReference type="PhylomeDB" id="A0A060SWJ5"/>
<dbReference type="GO" id="GO:0006888">
    <property type="term" value="P:endoplasmic reticulum to Golgi vesicle-mediated transport"/>
    <property type="evidence" value="ECO:0007669"/>
    <property type="project" value="InterPro"/>
</dbReference>
<dbReference type="GO" id="GO:0006890">
    <property type="term" value="P:retrograde vesicle-mediated transport, Golgi to endoplasmic reticulum"/>
    <property type="evidence" value="ECO:0007669"/>
    <property type="project" value="InterPro"/>
</dbReference>
<dbReference type="InterPro" id="IPR007528">
    <property type="entry name" value="RINT1_Tip20"/>
</dbReference>
<sequence length="727" mass="82532">MSVAQYLDDTFADKIPHSIQSLLESESARLRQRNESLSAEMAQERQMAADAHEQAISQLQSFYDTVKTSVFQSVPSDRDLRSHLTPLSHDSVFADSTKSQFAALQTLAKAYQVLSRTRKVLVAEQKIADGSKNGLDLYNELLPDEKALKVFAGSSVPIIAALANQGLEKFDKSIRAKLQTDYAQQLRRCLEQANWPKQESKATLSSDPEFARLVQTLMSIEPPIEMADKEPSPLVVFDLLAEPLNVRFQFHFEGSRDTNRDDRPEWAFNHFLSVIDENYDFLAGSVQAILSRFGNRSAVHELISALLPPVRRKLRSMFPNVMHSPPLLSHLIYETTTFDDQLSERYYFTPYGRDTWRGVAGDLLSNSSWFEAWLNSEKVASFERYTEIIESKDAFNIDWESVEQSETKPTKSAINLKDLIEGVTERYSPLRSAYQRLRFLLNIQIELLDKYYSRLKDSIDAFDSMASSSLVRSIGGGPDTTSVVTGLNGLERLCRIYGSLDYISQALQAWGQDLFFLEIWEDISKRTSRLDSKVRQAVSDTSANVPTSESQEGTLFDETVASYEALKKRVQLTINSVLKKEMRSSMQDYVRSSQWKLDQAPASGQVSSRLAHPVKTLSADLSFLAKFYSPIDFVPVCRQFTSDISRYLWDYVLNANQFNAFGAMQLSNDISEVWTSLNLPRDKSYRRLDQASTVLNQDGDLQSLQEDPAISDLNTNEIYGLLQRRQR</sequence>
<feature type="coiled-coil region" evidence="1">
    <location>
        <begin position="20"/>
        <end position="54"/>
    </location>
</feature>
<protein>
    <submittedName>
        <fullName evidence="2">ARAD1A01914p</fullName>
    </submittedName>
</protein>
<keyword evidence="1" id="KW-0175">Coiled coil</keyword>
<dbReference type="Pfam" id="PF04437">
    <property type="entry name" value="RINT1_TIP1"/>
    <property type="match status" value="1"/>
</dbReference>
<evidence type="ECO:0000313" key="2">
    <source>
        <dbReference type="EMBL" id="CDP33108.1"/>
    </source>
</evidence>
<dbReference type="Gene3D" id="1.20.58.670">
    <property type="entry name" value="Dsl1p vesicle tethering complex, Tip20p subunit, domain D"/>
    <property type="match status" value="1"/>
</dbReference>
<evidence type="ECO:0000256" key="1">
    <source>
        <dbReference type="SAM" id="Coils"/>
    </source>
</evidence>
<dbReference type="GO" id="GO:0060628">
    <property type="term" value="P:regulation of ER to Golgi vesicle-mediated transport"/>
    <property type="evidence" value="ECO:0007669"/>
    <property type="project" value="TreeGrafter"/>
</dbReference>
<dbReference type="EMBL" id="HG937691">
    <property type="protein sequence ID" value="CDP33108.1"/>
    <property type="molecule type" value="Genomic_DNA"/>
</dbReference>
<reference evidence="2" key="2">
    <citation type="submission" date="2014-06" db="EMBL/GenBank/DDBJ databases">
        <title>The complete genome of Blastobotrys (Arxula) adeninivorans LS3 - a yeast of biotechnological interest.</title>
        <authorList>
            <person name="Kunze G."/>
            <person name="Gaillardin C."/>
            <person name="Czernicka M."/>
            <person name="Durrens P."/>
            <person name="Martin T."/>
            <person name="Boer E."/>
            <person name="Gabaldon T."/>
            <person name="Cruz J."/>
            <person name="Talla E."/>
            <person name="Marck C."/>
            <person name="Goffeau A."/>
            <person name="Barbe V."/>
            <person name="Baret P."/>
            <person name="Baronian K."/>
            <person name="Beier S."/>
            <person name="Bleykasten C."/>
            <person name="Bode R."/>
            <person name="Casaregola S."/>
            <person name="Despons L."/>
            <person name="Fairhead C."/>
            <person name="Giersberg M."/>
            <person name="Gierski P."/>
            <person name="Hahnel U."/>
            <person name="Hartmann A."/>
            <person name="Jankowska D."/>
            <person name="Jubin C."/>
            <person name="Jung P."/>
            <person name="Lafontaine I."/>
            <person name="Leh-Louis V."/>
            <person name="Lemaire M."/>
            <person name="Marcet-Houben M."/>
            <person name="Mascher M."/>
            <person name="Morel G."/>
            <person name="Richard G.-F."/>
            <person name="Riechen J."/>
            <person name="Sacerdot C."/>
            <person name="Sarkar A."/>
            <person name="Savel G."/>
            <person name="Schacherer J."/>
            <person name="Sherman D."/>
            <person name="Straub M.-L."/>
            <person name="Stein N."/>
            <person name="Thierry A."/>
            <person name="Trautwein-Schult A."/>
            <person name="Westhof E."/>
            <person name="Worch S."/>
            <person name="Dujon B."/>
            <person name="Souciet J.-L."/>
            <person name="Wincker P."/>
            <person name="Scholz U."/>
            <person name="Neuveglise N."/>
        </authorList>
    </citation>
    <scope>NUCLEOTIDE SEQUENCE</scope>
    <source>
        <strain evidence="2">LS3</strain>
    </source>
</reference>
<gene>
    <name evidence="2" type="ORF">GNLVRS02_ARAD1A01914g</name>
</gene>
<dbReference type="InterPro" id="IPR042042">
    <property type="entry name" value="Tip20p_domB"/>
</dbReference>
<dbReference type="PANTHER" id="PTHR13520:SF0">
    <property type="entry name" value="RAD50-INTERACTING PROTEIN 1"/>
    <property type="match status" value="1"/>
</dbReference>
<proteinExistence type="predicted"/>
<dbReference type="AlphaFoldDB" id="A0A060SWJ5"/>
<reference evidence="2" key="1">
    <citation type="submission" date="2014-02" db="EMBL/GenBank/DDBJ databases">
        <authorList>
            <person name="Genoscope - CEA"/>
        </authorList>
    </citation>
    <scope>NUCLEOTIDE SEQUENCE</scope>
    <source>
        <strain evidence="2">LS3</strain>
    </source>
</reference>